<dbReference type="Proteomes" id="UP001151760">
    <property type="component" value="Unassembled WGS sequence"/>
</dbReference>
<organism evidence="2 3">
    <name type="scientific">Tanacetum coccineum</name>
    <dbReference type="NCBI Taxonomy" id="301880"/>
    <lineage>
        <taxon>Eukaryota</taxon>
        <taxon>Viridiplantae</taxon>
        <taxon>Streptophyta</taxon>
        <taxon>Embryophyta</taxon>
        <taxon>Tracheophyta</taxon>
        <taxon>Spermatophyta</taxon>
        <taxon>Magnoliopsida</taxon>
        <taxon>eudicotyledons</taxon>
        <taxon>Gunneridae</taxon>
        <taxon>Pentapetalae</taxon>
        <taxon>asterids</taxon>
        <taxon>campanulids</taxon>
        <taxon>Asterales</taxon>
        <taxon>Asteraceae</taxon>
        <taxon>Asteroideae</taxon>
        <taxon>Anthemideae</taxon>
        <taxon>Anthemidinae</taxon>
        <taxon>Tanacetum</taxon>
    </lineage>
</organism>
<sequence>MEKFRNHVGIKSWFSTIKSACNSFVSDERIVWVSIEGLPINTLTYNTFSKVSSKWGDLVVWVESEENSLSWKHLCLMTKIDEIINESFKIVLKGKVHWIRAKELHVWIPNFLSQKDTYTSDDELDVLDEEHKFGDNEFENPKDDSDVEKVSESSCMHGMISSMKMLQILILRSHLTLMILLIFTICFKRRKASSQRTTSIPITGGSILEVIDDLVKGLGHKDKKGWIKELCMNHKINFIALQETKMESIDLFSIKALWAEVFQFESLKLLQRQLFRSLEDWEVSSLQCMQRS</sequence>
<keyword evidence="3" id="KW-1185">Reference proteome</keyword>
<reference evidence="2" key="2">
    <citation type="submission" date="2022-01" db="EMBL/GenBank/DDBJ databases">
        <authorList>
            <person name="Yamashiro T."/>
            <person name="Shiraishi A."/>
            <person name="Satake H."/>
            <person name="Nakayama K."/>
        </authorList>
    </citation>
    <scope>NUCLEOTIDE SEQUENCE</scope>
</reference>
<name>A0ABQ4ZLR1_9ASTR</name>
<proteinExistence type="predicted"/>
<gene>
    <name evidence="2" type="ORF">Tco_0772444</name>
</gene>
<evidence type="ECO:0000313" key="3">
    <source>
        <dbReference type="Proteomes" id="UP001151760"/>
    </source>
</evidence>
<evidence type="ECO:0008006" key="4">
    <source>
        <dbReference type="Google" id="ProtNLM"/>
    </source>
</evidence>
<feature type="transmembrane region" description="Helical" evidence="1">
    <location>
        <begin position="165"/>
        <end position="187"/>
    </location>
</feature>
<reference evidence="2" key="1">
    <citation type="journal article" date="2022" name="Int. J. Mol. Sci.">
        <title>Draft Genome of Tanacetum Coccineum: Genomic Comparison of Closely Related Tanacetum-Family Plants.</title>
        <authorList>
            <person name="Yamashiro T."/>
            <person name="Shiraishi A."/>
            <person name="Nakayama K."/>
            <person name="Satake H."/>
        </authorList>
    </citation>
    <scope>NUCLEOTIDE SEQUENCE</scope>
</reference>
<dbReference type="EMBL" id="BQNB010011379">
    <property type="protein sequence ID" value="GJS89808.1"/>
    <property type="molecule type" value="Genomic_DNA"/>
</dbReference>
<accession>A0ABQ4ZLR1</accession>
<keyword evidence="1" id="KW-0812">Transmembrane</keyword>
<comment type="caution">
    <text evidence="2">The sequence shown here is derived from an EMBL/GenBank/DDBJ whole genome shotgun (WGS) entry which is preliminary data.</text>
</comment>
<evidence type="ECO:0000256" key="1">
    <source>
        <dbReference type="SAM" id="Phobius"/>
    </source>
</evidence>
<keyword evidence="1" id="KW-0472">Membrane</keyword>
<protein>
    <recommendedName>
        <fullName evidence="4">RNA-directed DNA polymerase, eukaryota</fullName>
    </recommendedName>
</protein>
<keyword evidence="1" id="KW-1133">Transmembrane helix</keyword>
<evidence type="ECO:0000313" key="2">
    <source>
        <dbReference type="EMBL" id="GJS89808.1"/>
    </source>
</evidence>